<evidence type="ECO:0000256" key="6">
    <source>
        <dbReference type="ARBA" id="ARBA00022989"/>
    </source>
</evidence>
<accession>A0A9D1E2N6</accession>
<gene>
    <name evidence="9" type="ORF">IAC94_08015</name>
</gene>
<evidence type="ECO:0000313" key="9">
    <source>
        <dbReference type="EMBL" id="HIR63448.1"/>
    </source>
</evidence>
<dbReference type="Gene3D" id="1.10.3470.10">
    <property type="entry name" value="ABC transporter involved in vitamin B12 uptake, BtuC"/>
    <property type="match status" value="1"/>
</dbReference>
<dbReference type="PANTHER" id="PTHR30472">
    <property type="entry name" value="FERRIC ENTEROBACTIN TRANSPORT SYSTEM PERMEASE PROTEIN"/>
    <property type="match status" value="1"/>
</dbReference>
<dbReference type="InterPro" id="IPR037294">
    <property type="entry name" value="ABC_BtuC-like"/>
</dbReference>
<dbReference type="InterPro" id="IPR000522">
    <property type="entry name" value="ABC_transptr_permease_BtuC"/>
</dbReference>
<comment type="subcellular location">
    <subcellularLocation>
        <location evidence="1">Cell membrane</location>
        <topology evidence="1">Multi-pass membrane protein</topology>
    </subcellularLocation>
</comment>
<feature type="transmembrane region" description="Helical" evidence="8">
    <location>
        <begin position="149"/>
        <end position="173"/>
    </location>
</feature>
<evidence type="ECO:0000256" key="8">
    <source>
        <dbReference type="SAM" id="Phobius"/>
    </source>
</evidence>
<reference evidence="9" key="2">
    <citation type="journal article" date="2021" name="PeerJ">
        <title>Extensive microbial diversity within the chicken gut microbiome revealed by metagenomics and culture.</title>
        <authorList>
            <person name="Gilroy R."/>
            <person name="Ravi A."/>
            <person name="Getino M."/>
            <person name="Pursley I."/>
            <person name="Horton D.L."/>
            <person name="Alikhan N.F."/>
            <person name="Baker D."/>
            <person name="Gharbi K."/>
            <person name="Hall N."/>
            <person name="Watson M."/>
            <person name="Adriaenssens E.M."/>
            <person name="Foster-Nyarko E."/>
            <person name="Jarju S."/>
            <person name="Secka A."/>
            <person name="Antonio M."/>
            <person name="Oren A."/>
            <person name="Chaudhuri R.R."/>
            <person name="La Ragione R."/>
            <person name="Hildebrand F."/>
            <person name="Pallen M.J."/>
        </authorList>
    </citation>
    <scope>NUCLEOTIDE SEQUENCE</scope>
    <source>
        <strain evidence="9">ChiHjej13B12-12457</strain>
    </source>
</reference>
<evidence type="ECO:0000313" key="10">
    <source>
        <dbReference type="Proteomes" id="UP000886744"/>
    </source>
</evidence>
<name>A0A9D1E2N6_9BACT</name>
<evidence type="ECO:0000256" key="2">
    <source>
        <dbReference type="ARBA" id="ARBA00007935"/>
    </source>
</evidence>
<dbReference type="GO" id="GO:0022857">
    <property type="term" value="F:transmembrane transporter activity"/>
    <property type="evidence" value="ECO:0007669"/>
    <property type="project" value="InterPro"/>
</dbReference>
<dbReference type="AlphaFoldDB" id="A0A9D1E2N6"/>
<comment type="caution">
    <text evidence="9">The sequence shown here is derived from an EMBL/GenBank/DDBJ whole genome shotgun (WGS) entry which is preliminary data.</text>
</comment>
<feature type="transmembrane region" description="Helical" evidence="8">
    <location>
        <begin position="91"/>
        <end position="111"/>
    </location>
</feature>
<feature type="transmembrane region" description="Helical" evidence="8">
    <location>
        <begin position="193"/>
        <end position="215"/>
    </location>
</feature>
<dbReference type="EMBL" id="DVHI01000097">
    <property type="protein sequence ID" value="HIR63448.1"/>
    <property type="molecule type" value="Genomic_DNA"/>
</dbReference>
<dbReference type="SUPFAM" id="SSF81345">
    <property type="entry name" value="ABC transporter involved in vitamin B12 uptake, BtuC"/>
    <property type="match status" value="1"/>
</dbReference>
<organism evidence="9 10">
    <name type="scientific">Candidatus Coprenecus avistercoris</name>
    <dbReference type="NCBI Taxonomy" id="2840730"/>
    <lineage>
        <taxon>Bacteria</taxon>
        <taxon>Pseudomonadati</taxon>
        <taxon>Bacteroidota</taxon>
        <taxon>Bacteroidia</taxon>
        <taxon>Bacteroidales</taxon>
        <taxon>Rikenellaceae</taxon>
        <taxon>Rikenellaceae incertae sedis</taxon>
        <taxon>Candidatus Coprenecus</taxon>
    </lineage>
</organism>
<evidence type="ECO:0000256" key="3">
    <source>
        <dbReference type="ARBA" id="ARBA00022448"/>
    </source>
</evidence>
<evidence type="ECO:0000256" key="1">
    <source>
        <dbReference type="ARBA" id="ARBA00004651"/>
    </source>
</evidence>
<dbReference type="GO" id="GO:0005886">
    <property type="term" value="C:plasma membrane"/>
    <property type="evidence" value="ECO:0007669"/>
    <property type="project" value="UniProtKB-SubCell"/>
</dbReference>
<dbReference type="GO" id="GO:0033214">
    <property type="term" value="P:siderophore-iron import into cell"/>
    <property type="evidence" value="ECO:0007669"/>
    <property type="project" value="TreeGrafter"/>
</dbReference>
<keyword evidence="6 8" id="KW-1133">Transmembrane helix</keyword>
<sequence>MDSRKRRIYLVLLPLLVLLAAGNLFYGAVPIPPGEVLDILLGGGGDNPAWSIILTGSRLPQAATALLAGAALAVSGLLLQTLFHNPLAGPSILGISDGANLGVALIMLAFGGTVGSFGGYMATVAGAMAGACAILGVIVFFSRRVGSNVMLLIIGIMVGYLVSSCISILNYYASADKVRQFVMWGMGDFSSVSSAQLPFFSAAACAGLVWALLLVKPLNALLLGEKYAANLGVNVRAARIHVLVCTGLMTAVVTAFCGPISFIGLAVPHIARLLLGTSDHRVLVPATALSGACIALACNMLTVIPGTGMLLPLNAVTPLFGAPVIIYVIVNRKSIQYFN</sequence>
<evidence type="ECO:0000256" key="4">
    <source>
        <dbReference type="ARBA" id="ARBA00022475"/>
    </source>
</evidence>
<evidence type="ECO:0000256" key="7">
    <source>
        <dbReference type="ARBA" id="ARBA00023136"/>
    </source>
</evidence>
<dbReference type="CDD" id="cd06550">
    <property type="entry name" value="TM_ABC_iron-siderophores_like"/>
    <property type="match status" value="1"/>
</dbReference>
<comment type="similarity">
    <text evidence="2">Belongs to the binding-protein-dependent transport system permease family. FecCD subfamily.</text>
</comment>
<feature type="transmembrane region" description="Helical" evidence="8">
    <location>
        <begin position="250"/>
        <end position="270"/>
    </location>
</feature>
<reference evidence="9" key="1">
    <citation type="submission" date="2020-10" db="EMBL/GenBank/DDBJ databases">
        <authorList>
            <person name="Gilroy R."/>
        </authorList>
    </citation>
    <scope>NUCLEOTIDE SEQUENCE</scope>
    <source>
        <strain evidence="9">ChiHjej13B12-12457</strain>
    </source>
</reference>
<dbReference type="Pfam" id="PF01032">
    <property type="entry name" value="FecCD"/>
    <property type="match status" value="1"/>
</dbReference>
<keyword evidence="4" id="KW-1003">Cell membrane</keyword>
<keyword evidence="5 8" id="KW-0812">Transmembrane</keyword>
<feature type="transmembrane region" description="Helical" evidence="8">
    <location>
        <begin position="117"/>
        <end position="142"/>
    </location>
</feature>
<keyword evidence="7 8" id="KW-0472">Membrane</keyword>
<feature type="transmembrane region" description="Helical" evidence="8">
    <location>
        <begin position="310"/>
        <end position="330"/>
    </location>
</feature>
<dbReference type="PANTHER" id="PTHR30472:SF41">
    <property type="entry name" value="TRANSPORT SYSTEM PERMEASE PROTEIN"/>
    <property type="match status" value="1"/>
</dbReference>
<protein>
    <submittedName>
        <fullName evidence="9">Iron ABC transporter permease</fullName>
    </submittedName>
</protein>
<proteinExistence type="inferred from homology"/>
<keyword evidence="3" id="KW-0813">Transport</keyword>
<evidence type="ECO:0000256" key="5">
    <source>
        <dbReference type="ARBA" id="ARBA00022692"/>
    </source>
</evidence>
<feature type="transmembrane region" description="Helical" evidence="8">
    <location>
        <begin position="282"/>
        <end position="304"/>
    </location>
</feature>
<dbReference type="Proteomes" id="UP000886744">
    <property type="component" value="Unassembled WGS sequence"/>
</dbReference>